<dbReference type="CDD" id="cd14014">
    <property type="entry name" value="STKc_PknB_like"/>
    <property type="match status" value="1"/>
</dbReference>
<evidence type="ECO:0000256" key="8">
    <source>
        <dbReference type="SAM" id="MobiDB-lite"/>
    </source>
</evidence>
<dbReference type="PANTHER" id="PTHR43289:SF6">
    <property type="entry name" value="SERINE_THREONINE-PROTEIN KINASE NEKL-3"/>
    <property type="match status" value="1"/>
</dbReference>
<evidence type="ECO:0000259" key="9">
    <source>
        <dbReference type="PROSITE" id="PS50011"/>
    </source>
</evidence>
<evidence type="ECO:0000256" key="5">
    <source>
        <dbReference type="ARBA" id="ARBA00022777"/>
    </source>
</evidence>
<dbReference type="Proteomes" id="UP001206128">
    <property type="component" value="Unassembled WGS sequence"/>
</dbReference>
<keyword evidence="11" id="KW-1185">Reference proteome</keyword>
<dbReference type="RefSeq" id="WP_253773002.1">
    <property type="nucleotide sequence ID" value="NZ_JAMTCK010000008.1"/>
</dbReference>
<gene>
    <name evidence="10" type="ORF">LX83_003661</name>
</gene>
<evidence type="ECO:0000256" key="3">
    <source>
        <dbReference type="ARBA" id="ARBA00022679"/>
    </source>
</evidence>
<organism evidence="10 11">
    <name type="scientific">Goodfellowiella coeruleoviolacea</name>
    <dbReference type="NCBI Taxonomy" id="334858"/>
    <lineage>
        <taxon>Bacteria</taxon>
        <taxon>Bacillati</taxon>
        <taxon>Actinomycetota</taxon>
        <taxon>Actinomycetes</taxon>
        <taxon>Pseudonocardiales</taxon>
        <taxon>Pseudonocardiaceae</taxon>
        <taxon>Goodfellowiella</taxon>
    </lineage>
</organism>
<dbReference type="SUPFAM" id="SSF56112">
    <property type="entry name" value="Protein kinase-like (PK-like)"/>
    <property type="match status" value="1"/>
</dbReference>
<dbReference type="Pfam" id="PF00069">
    <property type="entry name" value="Pkinase"/>
    <property type="match status" value="1"/>
</dbReference>
<dbReference type="AlphaFoldDB" id="A0AAE3KHU6"/>
<dbReference type="InterPro" id="IPR017441">
    <property type="entry name" value="Protein_kinase_ATP_BS"/>
</dbReference>
<evidence type="ECO:0000256" key="1">
    <source>
        <dbReference type="ARBA" id="ARBA00012513"/>
    </source>
</evidence>
<keyword evidence="3" id="KW-0808">Transferase</keyword>
<dbReference type="GO" id="GO:0004674">
    <property type="term" value="F:protein serine/threonine kinase activity"/>
    <property type="evidence" value="ECO:0007669"/>
    <property type="project" value="UniProtKB-KW"/>
</dbReference>
<feature type="binding site" evidence="7">
    <location>
        <position position="40"/>
    </location>
    <ligand>
        <name>ATP</name>
        <dbReference type="ChEBI" id="CHEBI:30616"/>
    </ligand>
</feature>
<dbReference type="PROSITE" id="PS50011">
    <property type="entry name" value="PROTEIN_KINASE_DOM"/>
    <property type="match status" value="1"/>
</dbReference>
<evidence type="ECO:0000256" key="6">
    <source>
        <dbReference type="ARBA" id="ARBA00022840"/>
    </source>
</evidence>
<dbReference type="EC" id="2.7.11.1" evidence="1"/>
<evidence type="ECO:0000256" key="2">
    <source>
        <dbReference type="ARBA" id="ARBA00022527"/>
    </source>
</evidence>
<evidence type="ECO:0000256" key="7">
    <source>
        <dbReference type="PROSITE-ProRule" id="PRU10141"/>
    </source>
</evidence>
<dbReference type="PANTHER" id="PTHR43289">
    <property type="entry name" value="MITOGEN-ACTIVATED PROTEIN KINASE KINASE KINASE 20-RELATED"/>
    <property type="match status" value="1"/>
</dbReference>
<keyword evidence="4 7" id="KW-0547">Nucleotide-binding</keyword>
<evidence type="ECO:0000256" key="4">
    <source>
        <dbReference type="ARBA" id="ARBA00022741"/>
    </source>
</evidence>
<dbReference type="EMBL" id="JAMTCK010000008">
    <property type="protein sequence ID" value="MCP2166789.1"/>
    <property type="molecule type" value="Genomic_DNA"/>
</dbReference>
<dbReference type="Gene3D" id="3.30.200.20">
    <property type="entry name" value="Phosphorylase Kinase, domain 1"/>
    <property type="match status" value="1"/>
</dbReference>
<dbReference type="InterPro" id="IPR000719">
    <property type="entry name" value="Prot_kinase_dom"/>
</dbReference>
<accession>A0AAE3KHU6</accession>
<name>A0AAE3KHU6_9PSEU</name>
<dbReference type="GO" id="GO:0005524">
    <property type="term" value="F:ATP binding"/>
    <property type="evidence" value="ECO:0007669"/>
    <property type="project" value="UniProtKB-UniRule"/>
</dbReference>
<keyword evidence="6 7" id="KW-0067">ATP-binding</keyword>
<keyword evidence="2 10" id="KW-0723">Serine/threonine-protein kinase</keyword>
<comment type="caution">
    <text evidence="10">The sequence shown here is derived from an EMBL/GenBank/DDBJ whole genome shotgun (WGS) entry which is preliminary data.</text>
</comment>
<feature type="region of interest" description="Disordered" evidence="8">
    <location>
        <begin position="268"/>
        <end position="296"/>
    </location>
</feature>
<feature type="domain" description="Protein kinase" evidence="9">
    <location>
        <begin position="11"/>
        <end position="262"/>
    </location>
</feature>
<dbReference type="SMART" id="SM00220">
    <property type="entry name" value="S_TKc"/>
    <property type="match status" value="1"/>
</dbReference>
<reference evidence="10" key="1">
    <citation type="submission" date="2022-06" db="EMBL/GenBank/DDBJ databases">
        <title>Genomic Encyclopedia of Archaeal and Bacterial Type Strains, Phase II (KMG-II): from individual species to whole genera.</title>
        <authorList>
            <person name="Goeker M."/>
        </authorList>
    </citation>
    <scope>NUCLEOTIDE SEQUENCE</scope>
    <source>
        <strain evidence="10">DSM 43935</strain>
    </source>
</reference>
<dbReference type="PROSITE" id="PS00108">
    <property type="entry name" value="PROTEIN_KINASE_ST"/>
    <property type="match status" value="1"/>
</dbReference>
<evidence type="ECO:0000313" key="11">
    <source>
        <dbReference type="Proteomes" id="UP001206128"/>
    </source>
</evidence>
<dbReference type="PROSITE" id="PS00107">
    <property type="entry name" value="PROTEIN_KINASE_ATP"/>
    <property type="match status" value="1"/>
</dbReference>
<dbReference type="Gene3D" id="1.10.510.10">
    <property type="entry name" value="Transferase(Phosphotransferase) domain 1"/>
    <property type="match status" value="1"/>
</dbReference>
<dbReference type="InterPro" id="IPR008271">
    <property type="entry name" value="Ser/Thr_kinase_AS"/>
</dbReference>
<keyword evidence="5 10" id="KW-0418">Kinase</keyword>
<evidence type="ECO:0000313" key="10">
    <source>
        <dbReference type="EMBL" id="MCP2166789.1"/>
    </source>
</evidence>
<proteinExistence type="predicted"/>
<protein>
    <recommendedName>
        <fullName evidence="1">non-specific serine/threonine protein kinase</fullName>
        <ecNumber evidence="1">2.7.11.1</ecNumber>
    </recommendedName>
</protein>
<sequence length="613" mass="64900">MRPGELVKDRYRLIEKVGSGGSGVVWHAFDERLGRDVALKHVLTPADQDDIAEQGNVLRHESTHLATINHPNVITVFDTVFEAGVWWLVMEYAPGSDLTAERELSVEAIARYGAQLASGLAAVHAKNIVHRDIKPANVVITADDRAKLTDFGISRRIHGDVTAVTNGAFLVGTPGYMAPEVANGAAPDPAADVFSLGATLFRVLEGVTPFGPADDQGLVWRNTLTGRVAEPTGDTPLAPVLTELLRVPPELRPTAARARELLDAVATGTRAATSTTPTTGNAAAPATGHSTPRSWRRARRPVLTAGALVTVGLLAIALWRFDPFGWASGTDRSEHLSVVGDPRTADPCALTDAAALSRFGAAQRDPEYGNFDRCDVLVQSGDSEVDVRVELRTPDSDETAPGPVQTVGRVGVVRDPLNGESCERTLLLADGNHVQVLARQLGEGPADLCAMADSATDSAVAKLAQGQSIPPRPGMPAASLINADACALLDNEGLSRFPGVDATDPDPGFANWSCRWHSTTSAADLLVRFDRHPPLTAADGRPVELAGHRAFVEPDGYGPDTCQVSVPHREYVGEISDRAELLLVVVSGPQPADQLCQLATSLAEPAAANLPPR</sequence>
<dbReference type="InterPro" id="IPR011009">
    <property type="entry name" value="Kinase-like_dom_sf"/>
</dbReference>
<feature type="compositionally biased region" description="Low complexity" evidence="8">
    <location>
        <begin position="268"/>
        <end position="288"/>
    </location>
</feature>